<reference evidence="1" key="2">
    <citation type="journal article" date="2023" name="BMC Genomics">
        <title>Pest status, molecular evolution, and epigenetic factors derived from the genome assembly of Frankliniella fusca, a thysanopteran phytovirus vector.</title>
        <authorList>
            <person name="Catto M.A."/>
            <person name="Labadie P.E."/>
            <person name="Jacobson A.L."/>
            <person name="Kennedy G.G."/>
            <person name="Srinivasan R."/>
            <person name="Hunt B.G."/>
        </authorList>
    </citation>
    <scope>NUCLEOTIDE SEQUENCE</scope>
    <source>
        <strain evidence="1">PL_HMW_Pooled</strain>
    </source>
</reference>
<proteinExistence type="predicted"/>
<dbReference type="EMBL" id="JAHWGI010000134">
    <property type="protein sequence ID" value="KAK3909919.1"/>
    <property type="molecule type" value="Genomic_DNA"/>
</dbReference>
<sequence>MGKQETEASCSVLNRSSVYRPNRGCKTTMYLNELNTTIFNDNLNAIRLAYSQKFSARTKHVGVLIQLVKDCIDDGLLTLEHMSSFIKPADMLTKALAEKKDHTKCCQTLKLTPSD</sequence>
<reference evidence="1" key="1">
    <citation type="submission" date="2021-07" db="EMBL/GenBank/DDBJ databases">
        <authorList>
            <person name="Catto M.A."/>
            <person name="Jacobson A."/>
            <person name="Kennedy G."/>
            <person name="Labadie P."/>
            <person name="Hunt B.G."/>
            <person name="Srinivasan R."/>
        </authorList>
    </citation>
    <scope>NUCLEOTIDE SEQUENCE</scope>
    <source>
        <strain evidence="1">PL_HMW_Pooled</strain>
        <tissue evidence="1">Head</tissue>
    </source>
</reference>
<keyword evidence="2" id="KW-1185">Reference proteome</keyword>
<evidence type="ECO:0000313" key="1">
    <source>
        <dbReference type="EMBL" id="KAK3909919.1"/>
    </source>
</evidence>
<dbReference type="AlphaFoldDB" id="A0AAE1L8Q1"/>
<evidence type="ECO:0000313" key="2">
    <source>
        <dbReference type="Proteomes" id="UP001219518"/>
    </source>
</evidence>
<comment type="caution">
    <text evidence="1">The sequence shown here is derived from an EMBL/GenBank/DDBJ whole genome shotgun (WGS) entry which is preliminary data.</text>
</comment>
<dbReference type="Proteomes" id="UP001219518">
    <property type="component" value="Unassembled WGS sequence"/>
</dbReference>
<accession>A0AAE1L8Q1</accession>
<gene>
    <name evidence="1" type="ORF">KUF71_019928</name>
</gene>
<protein>
    <submittedName>
        <fullName evidence="1">Uncharacterized protein</fullName>
    </submittedName>
</protein>
<name>A0AAE1L8Q1_9NEOP</name>
<organism evidence="1 2">
    <name type="scientific">Frankliniella fusca</name>
    <dbReference type="NCBI Taxonomy" id="407009"/>
    <lineage>
        <taxon>Eukaryota</taxon>
        <taxon>Metazoa</taxon>
        <taxon>Ecdysozoa</taxon>
        <taxon>Arthropoda</taxon>
        <taxon>Hexapoda</taxon>
        <taxon>Insecta</taxon>
        <taxon>Pterygota</taxon>
        <taxon>Neoptera</taxon>
        <taxon>Paraneoptera</taxon>
        <taxon>Thysanoptera</taxon>
        <taxon>Terebrantia</taxon>
        <taxon>Thripoidea</taxon>
        <taxon>Thripidae</taxon>
        <taxon>Frankliniella</taxon>
    </lineage>
</organism>